<evidence type="ECO:0008006" key="2">
    <source>
        <dbReference type="Google" id="ProtNLM"/>
    </source>
</evidence>
<accession>A0A7S1B6Y3</accession>
<gene>
    <name evidence="1" type="ORF">CHYS00102_LOCUS3348</name>
</gene>
<dbReference type="Gene3D" id="1.10.150.110">
    <property type="entry name" value="DNA polymerase beta, N-terminal domain-like"/>
    <property type="match status" value="1"/>
</dbReference>
<organism evidence="1">
    <name type="scientific">Corethron hystrix</name>
    <dbReference type="NCBI Taxonomy" id="216773"/>
    <lineage>
        <taxon>Eukaryota</taxon>
        <taxon>Sar</taxon>
        <taxon>Stramenopiles</taxon>
        <taxon>Ochrophyta</taxon>
        <taxon>Bacillariophyta</taxon>
        <taxon>Coscinodiscophyceae</taxon>
        <taxon>Corethrophycidae</taxon>
        <taxon>Corethrales</taxon>
        <taxon>Corethraceae</taxon>
        <taxon>Corethron</taxon>
    </lineage>
</organism>
<proteinExistence type="predicted"/>
<reference evidence="1" key="1">
    <citation type="submission" date="2021-01" db="EMBL/GenBank/DDBJ databases">
        <authorList>
            <person name="Corre E."/>
            <person name="Pelletier E."/>
            <person name="Niang G."/>
            <person name="Scheremetjew M."/>
            <person name="Finn R."/>
            <person name="Kale V."/>
            <person name="Holt S."/>
            <person name="Cochrane G."/>
            <person name="Meng A."/>
            <person name="Brown T."/>
            <person name="Cohen L."/>
        </authorList>
    </citation>
    <scope>NUCLEOTIDE SEQUENCE</scope>
    <source>
        <strain evidence="1">308</strain>
    </source>
</reference>
<name>A0A7S1B6Y3_9STRA</name>
<dbReference type="EMBL" id="HBFR01004870">
    <property type="protein sequence ID" value="CAD8876170.1"/>
    <property type="molecule type" value="Transcribed_RNA"/>
</dbReference>
<evidence type="ECO:0000313" key="1">
    <source>
        <dbReference type="EMBL" id="CAD8876170.1"/>
    </source>
</evidence>
<sequence>MEEPSEEVIEAITTARKNPNLAKNESAVEESSSSFANLALDLKSKVGVKKAASQILEICRAKNVDLPDDEKKATVRIGRILVQNKSIISGKEIFKIIVSEFGLKQSKEEKFKAKKSAGEGCEVAENGPLFLAIKELSDLYFKERNTNAGNTYRRVSEAIRTLSFQVAADNAKGLCKGKTKVAGIGKGSADKMYEFVTCGTIDKLEEKRAAHQ</sequence>
<protein>
    <recommendedName>
        <fullName evidence="2">DNA polymerase beta-like N-terminal domain-containing protein</fullName>
    </recommendedName>
</protein>
<dbReference type="InterPro" id="IPR027421">
    <property type="entry name" value="DNA_pol_lamdba_lyase_dom_sf"/>
</dbReference>
<dbReference type="AlphaFoldDB" id="A0A7S1B6Y3"/>
<dbReference type="SUPFAM" id="SSF47802">
    <property type="entry name" value="DNA polymerase beta, N-terminal domain-like"/>
    <property type="match status" value="1"/>
</dbReference>